<dbReference type="InterPro" id="IPR050093">
    <property type="entry name" value="ABC_SmlMolc_Importer"/>
</dbReference>
<proteinExistence type="predicted"/>
<evidence type="ECO:0000256" key="7">
    <source>
        <dbReference type="ARBA" id="ARBA00023136"/>
    </source>
</evidence>
<dbReference type="Gene3D" id="3.40.50.300">
    <property type="entry name" value="P-loop containing nucleotide triphosphate hydrolases"/>
    <property type="match status" value="1"/>
</dbReference>
<accession>A0A1E3WJJ0</accession>
<keyword evidence="5" id="KW-0067">ATP-binding</keyword>
<keyword evidence="1" id="KW-0813">Transport</keyword>
<dbReference type="InterPro" id="IPR017871">
    <property type="entry name" value="ABC_transporter-like_CS"/>
</dbReference>
<dbReference type="InterPro" id="IPR003593">
    <property type="entry name" value="AAA+_ATPase"/>
</dbReference>
<sequence length="334" mass="37704">MSFLSIEHVIKDYEEYRALHGISLSIERGEFVCFLGPSGCGKTTLLNIVAGLHFPEQGKVCCLDEDITYLSPAKRKFGIVFQNYALFPNLTVAENITYGLRGKEWSKARCNERVEELLTLIGLPHIAFRYPVDLSGGQQQRVALARAIANNPRLLLLDEPLSALDAKVRVTLRDELKVLQRKLGITVIMVTHDQEEAMALADRIVVMNEGRIEQVGTPESLYLKPSNRFVGEFIGSMNMLTIPQWAQGQTIGVRYEQVLVRPATEEVLVLPYTLVVRIVAWHLMGAFYRVELLMSDQSTQLYADIPYQHFLDQKLAEHSLVAITIAPESWCIFP</sequence>
<dbReference type="Pfam" id="PF00005">
    <property type="entry name" value="ABC_tran"/>
    <property type="match status" value="1"/>
</dbReference>
<keyword evidence="7" id="KW-0472">Membrane</keyword>
<keyword evidence="3" id="KW-0997">Cell inner membrane</keyword>
<organism evidence="9 10">
    <name type="scientific">Vibrio scophthalmi</name>
    <dbReference type="NCBI Taxonomy" id="45658"/>
    <lineage>
        <taxon>Bacteria</taxon>
        <taxon>Pseudomonadati</taxon>
        <taxon>Pseudomonadota</taxon>
        <taxon>Gammaproteobacteria</taxon>
        <taxon>Vibrionales</taxon>
        <taxon>Vibrionaceae</taxon>
        <taxon>Vibrio</taxon>
    </lineage>
</organism>
<keyword evidence="6" id="KW-1278">Translocase</keyword>
<evidence type="ECO:0000256" key="3">
    <source>
        <dbReference type="ARBA" id="ARBA00022519"/>
    </source>
</evidence>
<dbReference type="EMBL" id="MDCJ01000002">
    <property type="protein sequence ID" value="ODS09920.1"/>
    <property type="molecule type" value="Genomic_DNA"/>
</dbReference>
<dbReference type="FunFam" id="3.40.50.300:FF:000425">
    <property type="entry name" value="Probable ABC transporter, ATP-binding subunit"/>
    <property type="match status" value="1"/>
</dbReference>
<evidence type="ECO:0000313" key="10">
    <source>
        <dbReference type="Proteomes" id="UP000095131"/>
    </source>
</evidence>
<dbReference type="PANTHER" id="PTHR42781:SF5">
    <property type="entry name" value="PUTRESCINE TRANSPORT ATP-BINDING PROTEIN POTG"/>
    <property type="match status" value="1"/>
</dbReference>
<dbReference type="OrthoDB" id="9802264at2"/>
<dbReference type="EC" id="3.6.3.20" evidence="9"/>
<evidence type="ECO:0000256" key="5">
    <source>
        <dbReference type="ARBA" id="ARBA00022840"/>
    </source>
</evidence>
<dbReference type="SUPFAM" id="SSF52540">
    <property type="entry name" value="P-loop containing nucleoside triphosphate hydrolases"/>
    <property type="match status" value="1"/>
</dbReference>
<dbReference type="PANTHER" id="PTHR42781">
    <property type="entry name" value="SPERMIDINE/PUTRESCINE IMPORT ATP-BINDING PROTEIN POTA"/>
    <property type="match status" value="1"/>
</dbReference>
<dbReference type="RefSeq" id="WP_069445848.1">
    <property type="nucleotide sequence ID" value="NZ_MDCJ01000002.1"/>
</dbReference>
<evidence type="ECO:0000256" key="2">
    <source>
        <dbReference type="ARBA" id="ARBA00022475"/>
    </source>
</evidence>
<evidence type="ECO:0000259" key="8">
    <source>
        <dbReference type="PROSITE" id="PS50893"/>
    </source>
</evidence>
<gene>
    <name evidence="9" type="primary">ugpC</name>
    <name evidence="9" type="ORF">VSF3289_00158</name>
</gene>
<evidence type="ECO:0000256" key="4">
    <source>
        <dbReference type="ARBA" id="ARBA00022741"/>
    </source>
</evidence>
<evidence type="ECO:0000256" key="6">
    <source>
        <dbReference type="ARBA" id="ARBA00022967"/>
    </source>
</evidence>
<name>A0A1E3WJJ0_9VIBR</name>
<dbReference type="SMART" id="SM00382">
    <property type="entry name" value="AAA"/>
    <property type="match status" value="1"/>
</dbReference>
<reference evidence="9 10" key="1">
    <citation type="submission" date="2016-08" db="EMBL/GenBank/DDBJ databases">
        <title>Genome sequencing of Vibrio scophthalmi strain FP3289, an isolated from Paralichthys olivaceus.</title>
        <authorList>
            <person name="Han H.-J."/>
        </authorList>
    </citation>
    <scope>NUCLEOTIDE SEQUENCE [LARGE SCALE GENOMIC DNA]</scope>
    <source>
        <strain evidence="9 10">FP3289</strain>
    </source>
</reference>
<evidence type="ECO:0000256" key="1">
    <source>
        <dbReference type="ARBA" id="ARBA00022448"/>
    </source>
</evidence>
<dbReference type="InterPro" id="IPR027417">
    <property type="entry name" value="P-loop_NTPase"/>
</dbReference>
<evidence type="ECO:0000313" key="9">
    <source>
        <dbReference type="EMBL" id="ODS09920.1"/>
    </source>
</evidence>
<protein>
    <submittedName>
        <fullName evidence="9">Glycerol-3-phosphate-transporting ATPase</fullName>
        <ecNumber evidence="9">3.6.3.20</ecNumber>
    </submittedName>
</protein>
<dbReference type="InterPro" id="IPR003439">
    <property type="entry name" value="ABC_transporter-like_ATP-bd"/>
</dbReference>
<dbReference type="GO" id="GO:0016887">
    <property type="term" value="F:ATP hydrolysis activity"/>
    <property type="evidence" value="ECO:0007669"/>
    <property type="project" value="InterPro"/>
</dbReference>
<dbReference type="PROSITE" id="PS50893">
    <property type="entry name" value="ABC_TRANSPORTER_2"/>
    <property type="match status" value="1"/>
</dbReference>
<dbReference type="GO" id="GO:0005524">
    <property type="term" value="F:ATP binding"/>
    <property type="evidence" value="ECO:0007669"/>
    <property type="project" value="UniProtKB-KW"/>
</dbReference>
<comment type="caution">
    <text evidence="9">The sequence shown here is derived from an EMBL/GenBank/DDBJ whole genome shotgun (WGS) entry which is preliminary data.</text>
</comment>
<keyword evidence="4" id="KW-0547">Nucleotide-binding</keyword>
<dbReference type="PATRIC" id="fig|45658.8.peg.156"/>
<keyword evidence="2" id="KW-1003">Cell membrane</keyword>
<dbReference type="AlphaFoldDB" id="A0A1E3WJJ0"/>
<dbReference type="GO" id="GO:0015697">
    <property type="term" value="P:quaternary ammonium group transport"/>
    <property type="evidence" value="ECO:0007669"/>
    <property type="project" value="UniProtKB-ARBA"/>
</dbReference>
<dbReference type="PROSITE" id="PS00211">
    <property type="entry name" value="ABC_TRANSPORTER_1"/>
    <property type="match status" value="1"/>
</dbReference>
<dbReference type="Proteomes" id="UP000095131">
    <property type="component" value="Unassembled WGS sequence"/>
</dbReference>
<feature type="domain" description="ABC transporter" evidence="8">
    <location>
        <begin position="4"/>
        <end position="234"/>
    </location>
</feature>
<keyword evidence="9" id="KW-0378">Hydrolase</keyword>